<dbReference type="EMBL" id="GHWJ01010398">
    <property type="protein sequence ID" value="NOV43135.1"/>
    <property type="molecule type" value="Transcribed_RNA"/>
</dbReference>
<evidence type="ECO:0000256" key="2">
    <source>
        <dbReference type="SAM" id="SignalP"/>
    </source>
</evidence>
<feature type="signal peptide" evidence="2">
    <location>
        <begin position="1"/>
        <end position="25"/>
    </location>
</feature>
<feature type="chain" id="PRO_5026879121" evidence="2">
    <location>
        <begin position="26"/>
        <end position="85"/>
    </location>
</feature>
<sequence>MQRSPRSAWRLVLHWTSLSPGSACGKKTEAGSPLAAGSKRKPTATSSSFQPETGPTLLSMDFWLVYMAFFWPLCMRCRDFSTWNN</sequence>
<evidence type="ECO:0000313" key="3">
    <source>
        <dbReference type="EMBL" id="NOV43135.1"/>
    </source>
</evidence>
<evidence type="ECO:0000256" key="1">
    <source>
        <dbReference type="SAM" id="MobiDB-lite"/>
    </source>
</evidence>
<feature type="compositionally biased region" description="Polar residues" evidence="1">
    <location>
        <begin position="43"/>
        <end position="53"/>
    </location>
</feature>
<accession>A0A6M2DAH3</accession>
<reference evidence="3" key="1">
    <citation type="submission" date="2019-09" db="EMBL/GenBank/DDBJ databases">
        <title>Organ-specific transcriptomic study of the physiology of the cattle tick, Rhipicephalus microplus.</title>
        <authorList>
            <person name="Tirloni L."/>
            <person name="Braz G."/>
            <person name="Gandara A.C.P."/>
            <person name="Sabadin G.A."/>
            <person name="da Silva R.M."/>
            <person name="Guizzo M.G."/>
            <person name="Machado J.A."/>
            <person name="Costa E.P."/>
            <person name="Gomes H.F."/>
            <person name="Moraes J."/>
            <person name="Mota M.B.S."/>
            <person name="Mesquita R.D."/>
            <person name="Alvarenga P.H."/>
            <person name="Alves F."/>
            <person name="Seixas A."/>
            <person name="da Fonseca R.N."/>
            <person name="Fogaca A."/>
            <person name="Logullo C."/>
            <person name="Tanaka A."/>
            <person name="Daffre S."/>
            <person name="Termignoni C."/>
            <person name="Vaz I.S.Jr."/>
            <person name="Oliveira P.L."/>
            <person name="Ribeiro J.M."/>
        </authorList>
    </citation>
    <scope>NUCLEOTIDE SEQUENCE</scope>
    <source>
        <strain evidence="3">Porto Alegre</strain>
    </source>
</reference>
<protein>
    <submittedName>
        <fullName evidence="3">Putative secreted protein</fullName>
    </submittedName>
</protein>
<name>A0A6M2DAH3_RHIMP</name>
<keyword evidence="2" id="KW-0732">Signal</keyword>
<proteinExistence type="predicted"/>
<organism evidence="3">
    <name type="scientific">Rhipicephalus microplus</name>
    <name type="common">Cattle tick</name>
    <name type="synonym">Boophilus microplus</name>
    <dbReference type="NCBI Taxonomy" id="6941"/>
    <lineage>
        <taxon>Eukaryota</taxon>
        <taxon>Metazoa</taxon>
        <taxon>Ecdysozoa</taxon>
        <taxon>Arthropoda</taxon>
        <taxon>Chelicerata</taxon>
        <taxon>Arachnida</taxon>
        <taxon>Acari</taxon>
        <taxon>Parasitiformes</taxon>
        <taxon>Ixodida</taxon>
        <taxon>Ixodoidea</taxon>
        <taxon>Ixodidae</taxon>
        <taxon>Rhipicephalinae</taxon>
        <taxon>Rhipicephalus</taxon>
        <taxon>Boophilus</taxon>
    </lineage>
</organism>
<feature type="region of interest" description="Disordered" evidence="1">
    <location>
        <begin position="21"/>
        <end position="55"/>
    </location>
</feature>
<dbReference type="AlphaFoldDB" id="A0A6M2DAH3"/>